<accession>A0A7M4EZW8</accession>
<name>A0A7M4EZW8_CROPO</name>
<proteinExistence type="predicted"/>
<protein>
    <submittedName>
        <fullName evidence="1">Uncharacterized protein</fullName>
    </submittedName>
</protein>
<sequence length="137" mass="15443">METDLVKEHLNRLDTFSQDSSIWNTTQVGPEMLPFLLLCLMPGVLVRAWEENSIMFLGQSIASAGNLTNCWVCIHGPTHPAIGIPMHGVPIPLKDWGNSTNTSFVRFSSHSNRTQQSIPEWLKKKKKKDSRQVETVL</sequence>
<keyword evidence="2" id="KW-1185">Reference proteome</keyword>
<evidence type="ECO:0000313" key="2">
    <source>
        <dbReference type="Proteomes" id="UP000594220"/>
    </source>
</evidence>
<dbReference type="Proteomes" id="UP000594220">
    <property type="component" value="Unplaced"/>
</dbReference>
<reference evidence="1" key="2">
    <citation type="submission" date="2025-09" db="UniProtKB">
        <authorList>
            <consortium name="Ensembl"/>
        </authorList>
    </citation>
    <scope>IDENTIFICATION</scope>
</reference>
<organism evidence="1 2">
    <name type="scientific">Crocodylus porosus</name>
    <name type="common">Saltwater crocodile</name>
    <name type="synonym">Estuarine crocodile</name>
    <dbReference type="NCBI Taxonomy" id="8502"/>
    <lineage>
        <taxon>Eukaryota</taxon>
        <taxon>Metazoa</taxon>
        <taxon>Chordata</taxon>
        <taxon>Craniata</taxon>
        <taxon>Vertebrata</taxon>
        <taxon>Euteleostomi</taxon>
        <taxon>Archelosauria</taxon>
        <taxon>Archosauria</taxon>
        <taxon>Crocodylia</taxon>
        <taxon>Longirostres</taxon>
        <taxon>Crocodylidae</taxon>
        <taxon>Crocodylus</taxon>
    </lineage>
</organism>
<evidence type="ECO:0000313" key="1">
    <source>
        <dbReference type="Ensembl" id="ENSCPRP00005017373.1"/>
    </source>
</evidence>
<reference evidence="1" key="1">
    <citation type="submission" date="2025-08" db="UniProtKB">
        <authorList>
            <consortium name="Ensembl"/>
        </authorList>
    </citation>
    <scope>IDENTIFICATION</scope>
</reference>
<dbReference type="AlphaFoldDB" id="A0A7M4EZW8"/>
<dbReference type="GeneTree" id="ENSGT00960000190217"/>
<dbReference type="Ensembl" id="ENSCPRT00005020346.1">
    <property type="protein sequence ID" value="ENSCPRP00005017373.1"/>
    <property type="gene ID" value="ENSCPRG00005012109.1"/>
</dbReference>